<dbReference type="EMBL" id="DVNG01000106">
    <property type="protein sequence ID" value="HIU50758.1"/>
    <property type="molecule type" value="Genomic_DNA"/>
</dbReference>
<keyword evidence="4" id="KW-0788">Thiol protease</keyword>
<sequence length="106" mass="11310">MIAAEFKQRKGTGIVEFSIKGHSGYSESGSDIVCAAVSSAAYMAANTITDVIGAKPEIDLSDGFLVLKLSLQDALKCSVITEGLKLHVLALSEQYQDFIKVKISEV</sequence>
<evidence type="ECO:0000256" key="4">
    <source>
        <dbReference type="ARBA" id="ARBA00022807"/>
    </source>
</evidence>
<keyword evidence="1" id="KW-0690">Ribosome biogenesis</keyword>
<dbReference type="Proteomes" id="UP000824118">
    <property type="component" value="Unassembled WGS sequence"/>
</dbReference>
<keyword evidence="2 7" id="KW-0645">Protease</keyword>
<keyword evidence="3" id="KW-0378">Hydrolase</keyword>
<evidence type="ECO:0000256" key="6">
    <source>
        <dbReference type="ARBA" id="ARBA00044538"/>
    </source>
</evidence>
<evidence type="ECO:0000256" key="1">
    <source>
        <dbReference type="ARBA" id="ARBA00022517"/>
    </source>
</evidence>
<evidence type="ECO:0000313" key="8">
    <source>
        <dbReference type="Proteomes" id="UP000824118"/>
    </source>
</evidence>
<name>A0A9D1LZ17_9FIRM</name>
<evidence type="ECO:0000256" key="3">
    <source>
        <dbReference type="ARBA" id="ARBA00022801"/>
    </source>
</evidence>
<protein>
    <recommendedName>
        <fullName evidence="6">Ribosomal processing cysteine protease Prp</fullName>
    </recommendedName>
</protein>
<dbReference type="GO" id="GO:0042254">
    <property type="term" value="P:ribosome biogenesis"/>
    <property type="evidence" value="ECO:0007669"/>
    <property type="project" value="UniProtKB-KW"/>
</dbReference>
<dbReference type="AlphaFoldDB" id="A0A9D1LZ17"/>
<comment type="similarity">
    <text evidence="5">Belongs to the Prp family.</text>
</comment>
<dbReference type="GO" id="GO:0008234">
    <property type="term" value="F:cysteine-type peptidase activity"/>
    <property type="evidence" value="ECO:0007669"/>
    <property type="project" value="UniProtKB-KW"/>
</dbReference>
<evidence type="ECO:0000313" key="7">
    <source>
        <dbReference type="EMBL" id="HIU50758.1"/>
    </source>
</evidence>
<dbReference type="CDD" id="cd16332">
    <property type="entry name" value="Prp-like"/>
    <property type="match status" value="1"/>
</dbReference>
<dbReference type="PANTHER" id="PTHR39178">
    <property type="entry name" value="HYPOTHETICAL RIBOSOME-ASSOCIATED PROTEIN"/>
    <property type="match status" value="1"/>
</dbReference>
<reference evidence="7" key="2">
    <citation type="journal article" date="2021" name="PeerJ">
        <title>Extensive microbial diversity within the chicken gut microbiome revealed by metagenomics and culture.</title>
        <authorList>
            <person name="Gilroy R."/>
            <person name="Ravi A."/>
            <person name="Getino M."/>
            <person name="Pursley I."/>
            <person name="Horton D.L."/>
            <person name="Alikhan N.F."/>
            <person name="Baker D."/>
            <person name="Gharbi K."/>
            <person name="Hall N."/>
            <person name="Watson M."/>
            <person name="Adriaenssens E.M."/>
            <person name="Foster-Nyarko E."/>
            <person name="Jarju S."/>
            <person name="Secka A."/>
            <person name="Antonio M."/>
            <person name="Oren A."/>
            <person name="Chaudhuri R.R."/>
            <person name="La Ragione R."/>
            <person name="Hildebrand F."/>
            <person name="Pallen M.J."/>
        </authorList>
    </citation>
    <scope>NUCLEOTIDE SEQUENCE</scope>
    <source>
        <strain evidence="7">ChiGjej1B1-1684</strain>
    </source>
</reference>
<dbReference type="Gene3D" id="3.30.70.1490">
    <property type="entry name" value="Cysteine protease Prp"/>
    <property type="match status" value="1"/>
</dbReference>
<dbReference type="InterPro" id="IPR036764">
    <property type="entry name" value="Peptidase_Prp_sf"/>
</dbReference>
<organism evidence="7 8">
    <name type="scientific">Candidatus Limousia pullorum</name>
    <dbReference type="NCBI Taxonomy" id="2840860"/>
    <lineage>
        <taxon>Bacteria</taxon>
        <taxon>Bacillati</taxon>
        <taxon>Bacillota</taxon>
        <taxon>Clostridia</taxon>
        <taxon>Eubacteriales</taxon>
        <taxon>Oscillospiraceae</taxon>
        <taxon>Oscillospiraceae incertae sedis</taxon>
        <taxon>Candidatus Limousia</taxon>
    </lineage>
</organism>
<dbReference type="GO" id="GO:0006508">
    <property type="term" value="P:proteolysis"/>
    <property type="evidence" value="ECO:0007669"/>
    <property type="project" value="UniProtKB-KW"/>
</dbReference>
<evidence type="ECO:0000256" key="5">
    <source>
        <dbReference type="ARBA" id="ARBA00044503"/>
    </source>
</evidence>
<comment type="caution">
    <text evidence="7">The sequence shown here is derived from an EMBL/GenBank/DDBJ whole genome shotgun (WGS) entry which is preliminary data.</text>
</comment>
<evidence type="ECO:0000256" key="2">
    <source>
        <dbReference type="ARBA" id="ARBA00022670"/>
    </source>
</evidence>
<reference evidence="7" key="1">
    <citation type="submission" date="2020-10" db="EMBL/GenBank/DDBJ databases">
        <authorList>
            <person name="Gilroy R."/>
        </authorList>
    </citation>
    <scope>NUCLEOTIDE SEQUENCE</scope>
    <source>
        <strain evidence="7">ChiGjej1B1-1684</strain>
    </source>
</reference>
<dbReference type="InterPro" id="IPR007422">
    <property type="entry name" value="Peptidase_Prp"/>
</dbReference>
<proteinExistence type="inferred from homology"/>
<dbReference type="Pfam" id="PF04327">
    <property type="entry name" value="Peptidase_Prp"/>
    <property type="match status" value="1"/>
</dbReference>
<dbReference type="SUPFAM" id="SSF118010">
    <property type="entry name" value="TM1457-like"/>
    <property type="match status" value="1"/>
</dbReference>
<gene>
    <name evidence="7" type="ORF">IAD22_07075</name>
</gene>
<dbReference type="PANTHER" id="PTHR39178:SF1">
    <property type="entry name" value="RIBOSOMAL-PROCESSING CYSTEINE PROTEASE PRP"/>
    <property type="match status" value="1"/>
</dbReference>
<accession>A0A9D1LZ17</accession>